<name>A0ABX1GCK7_9GAMM</name>
<evidence type="ECO:0000256" key="1">
    <source>
        <dbReference type="ARBA" id="ARBA00023015"/>
    </source>
</evidence>
<dbReference type="InterPro" id="IPR008920">
    <property type="entry name" value="TF_FadR/GntR_C"/>
</dbReference>
<keyword evidence="1" id="KW-0805">Transcription regulation</keyword>
<dbReference type="PROSITE" id="PS50949">
    <property type="entry name" value="HTH_GNTR"/>
    <property type="match status" value="1"/>
</dbReference>
<dbReference type="Pfam" id="PF07729">
    <property type="entry name" value="FCD"/>
    <property type="match status" value="1"/>
</dbReference>
<evidence type="ECO:0000256" key="2">
    <source>
        <dbReference type="ARBA" id="ARBA00023125"/>
    </source>
</evidence>
<dbReference type="SMART" id="SM00895">
    <property type="entry name" value="FCD"/>
    <property type="match status" value="1"/>
</dbReference>
<feature type="domain" description="HTH gntR-type" evidence="4">
    <location>
        <begin position="20"/>
        <end position="90"/>
    </location>
</feature>
<keyword evidence="6" id="KW-1185">Reference proteome</keyword>
<dbReference type="Gene3D" id="1.20.120.530">
    <property type="entry name" value="GntR ligand-binding domain-like"/>
    <property type="match status" value="1"/>
</dbReference>
<dbReference type="Pfam" id="PF00392">
    <property type="entry name" value="GntR"/>
    <property type="match status" value="1"/>
</dbReference>
<evidence type="ECO:0000256" key="3">
    <source>
        <dbReference type="ARBA" id="ARBA00023163"/>
    </source>
</evidence>
<dbReference type="InterPro" id="IPR011711">
    <property type="entry name" value="GntR_C"/>
</dbReference>
<dbReference type="PANTHER" id="PTHR43537:SF5">
    <property type="entry name" value="UXU OPERON TRANSCRIPTIONAL REGULATOR"/>
    <property type="match status" value="1"/>
</dbReference>
<dbReference type="InterPro" id="IPR036388">
    <property type="entry name" value="WH-like_DNA-bd_sf"/>
</dbReference>
<dbReference type="InterPro" id="IPR000524">
    <property type="entry name" value="Tscrpt_reg_HTH_GntR"/>
</dbReference>
<comment type="caution">
    <text evidence="5">The sequence shown here is derived from an EMBL/GenBank/DDBJ whole genome shotgun (WGS) entry which is preliminary data.</text>
</comment>
<evidence type="ECO:0000259" key="4">
    <source>
        <dbReference type="PROSITE" id="PS50949"/>
    </source>
</evidence>
<dbReference type="Proteomes" id="UP000765845">
    <property type="component" value="Unassembled WGS sequence"/>
</dbReference>
<evidence type="ECO:0000313" key="5">
    <source>
        <dbReference type="EMBL" id="NKI15999.1"/>
    </source>
</evidence>
<accession>A0ABX1GCK7</accession>
<dbReference type="PRINTS" id="PR00035">
    <property type="entry name" value="HTHGNTR"/>
</dbReference>
<keyword evidence="2" id="KW-0238">DNA-binding</keyword>
<keyword evidence="3" id="KW-0804">Transcription</keyword>
<dbReference type="InterPro" id="IPR036390">
    <property type="entry name" value="WH_DNA-bd_sf"/>
</dbReference>
<gene>
    <name evidence="5" type="ORF">HCU74_01075</name>
</gene>
<dbReference type="SMART" id="SM00345">
    <property type="entry name" value="HTH_GNTR"/>
    <property type="match status" value="1"/>
</dbReference>
<dbReference type="CDD" id="cd07377">
    <property type="entry name" value="WHTH_GntR"/>
    <property type="match status" value="1"/>
</dbReference>
<sequence>MNNKTIATAKSTANDKFRTPKISELVAKELRRQIIRGEIEPGANLPPESELMEKFDIARPTLREALRILESESLISVRRGARGGPTVHLPDPEIAARHFGLLLQSRKVTTIDLFRVYQLIQPPAVRLVIENSSEEAEAVLTELHKEEEKALLGQDIGALAQSVSRFHSTLIDLTKNQTLILMMRMLESIYENQIYKAPDGGFDRKSAADHTLSAQRRLIQLIKKERADEAVKFWRQHLNEVEAILASQSWSENVVDTLE</sequence>
<evidence type="ECO:0000313" key="6">
    <source>
        <dbReference type="Proteomes" id="UP000765845"/>
    </source>
</evidence>
<dbReference type="Gene3D" id="1.10.10.10">
    <property type="entry name" value="Winged helix-like DNA-binding domain superfamily/Winged helix DNA-binding domain"/>
    <property type="match status" value="1"/>
</dbReference>
<dbReference type="PANTHER" id="PTHR43537">
    <property type="entry name" value="TRANSCRIPTIONAL REGULATOR, GNTR FAMILY"/>
    <property type="match status" value="1"/>
</dbReference>
<organism evidence="5 6">
    <name type="scientific">Spongiibacter thalassae</name>
    <dbReference type="NCBI Taxonomy" id="2721624"/>
    <lineage>
        <taxon>Bacteria</taxon>
        <taxon>Pseudomonadati</taxon>
        <taxon>Pseudomonadota</taxon>
        <taxon>Gammaproteobacteria</taxon>
        <taxon>Cellvibrionales</taxon>
        <taxon>Spongiibacteraceae</taxon>
        <taxon>Spongiibacter</taxon>
    </lineage>
</organism>
<reference evidence="5 6" key="1">
    <citation type="submission" date="2020-04" db="EMBL/GenBank/DDBJ databases">
        <authorList>
            <person name="Yoon J."/>
        </authorList>
    </citation>
    <scope>NUCLEOTIDE SEQUENCE [LARGE SCALE GENOMIC DNA]</scope>
    <source>
        <strain evidence="5 6">KMU-166</strain>
    </source>
</reference>
<dbReference type="RefSeq" id="WP_168448546.1">
    <property type="nucleotide sequence ID" value="NZ_JAAWWK010000001.1"/>
</dbReference>
<dbReference type="SUPFAM" id="SSF46785">
    <property type="entry name" value="Winged helix' DNA-binding domain"/>
    <property type="match status" value="1"/>
</dbReference>
<protein>
    <submittedName>
        <fullName evidence="5">FadR family transcriptional regulator</fullName>
    </submittedName>
</protein>
<dbReference type="EMBL" id="JAAWWK010000001">
    <property type="protein sequence ID" value="NKI15999.1"/>
    <property type="molecule type" value="Genomic_DNA"/>
</dbReference>
<proteinExistence type="predicted"/>
<dbReference type="SUPFAM" id="SSF48008">
    <property type="entry name" value="GntR ligand-binding domain-like"/>
    <property type="match status" value="1"/>
</dbReference>